<dbReference type="PROSITE" id="PS00108">
    <property type="entry name" value="PROTEIN_KINASE_ST"/>
    <property type="match status" value="1"/>
</dbReference>
<dbReference type="InterPro" id="IPR008271">
    <property type="entry name" value="Ser/Thr_kinase_AS"/>
</dbReference>
<dbReference type="GO" id="GO:0005737">
    <property type="term" value="C:cytoplasm"/>
    <property type="evidence" value="ECO:0007669"/>
    <property type="project" value="TreeGrafter"/>
</dbReference>
<evidence type="ECO:0000256" key="2">
    <source>
        <dbReference type="ARBA" id="ARBA00012513"/>
    </source>
</evidence>
<dbReference type="GO" id="GO:0007346">
    <property type="term" value="P:regulation of mitotic cell cycle"/>
    <property type="evidence" value="ECO:0007669"/>
    <property type="project" value="TreeGrafter"/>
</dbReference>
<evidence type="ECO:0000256" key="9">
    <source>
        <dbReference type="ARBA" id="ARBA00048679"/>
    </source>
</evidence>
<dbReference type="InterPro" id="IPR017441">
    <property type="entry name" value="Protein_kinase_ATP_BS"/>
</dbReference>
<comment type="similarity">
    <text evidence="1">Belongs to the protein kinase superfamily. CAMK Ser/Thr protein kinase family. PIM subfamily.</text>
</comment>
<dbReference type="InterPro" id="IPR051138">
    <property type="entry name" value="PIM_Ser/Thr_kinase"/>
</dbReference>
<evidence type="ECO:0000313" key="12">
    <source>
        <dbReference type="EMBL" id="KAK2827328.1"/>
    </source>
</evidence>
<organism evidence="12 13">
    <name type="scientific">Tachysurus vachellii</name>
    <name type="common">Darkbarbel catfish</name>
    <name type="synonym">Pelteobagrus vachellii</name>
    <dbReference type="NCBI Taxonomy" id="175792"/>
    <lineage>
        <taxon>Eukaryota</taxon>
        <taxon>Metazoa</taxon>
        <taxon>Chordata</taxon>
        <taxon>Craniata</taxon>
        <taxon>Vertebrata</taxon>
        <taxon>Euteleostomi</taxon>
        <taxon>Actinopterygii</taxon>
        <taxon>Neopterygii</taxon>
        <taxon>Teleostei</taxon>
        <taxon>Ostariophysi</taxon>
        <taxon>Siluriformes</taxon>
        <taxon>Bagridae</taxon>
        <taxon>Tachysurus</taxon>
    </lineage>
</organism>
<evidence type="ECO:0000256" key="3">
    <source>
        <dbReference type="ARBA" id="ARBA00022527"/>
    </source>
</evidence>
<keyword evidence="5 10" id="KW-0547">Nucleotide-binding</keyword>
<dbReference type="Gene3D" id="3.30.200.20">
    <property type="entry name" value="Phosphorylase Kinase, domain 1"/>
    <property type="match status" value="2"/>
</dbReference>
<name>A0AA88M2B6_TACVA</name>
<proteinExistence type="inferred from homology"/>
<reference evidence="12" key="1">
    <citation type="submission" date="2023-08" db="EMBL/GenBank/DDBJ databases">
        <title>Pelteobagrus vachellii genome.</title>
        <authorList>
            <person name="Liu H."/>
        </authorList>
    </citation>
    <scope>NUCLEOTIDE SEQUENCE</scope>
    <source>
        <strain evidence="12">PRFRI_2022a</strain>
        <tissue evidence="12">Muscle</tissue>
    </source>
</reference>
<comment type="catalytic activity">
    <reaction evidence="9">
        <text>L-seryl-[protein] + ATP = O-phospho-L-seryl-[protein] + ADP + H(+)</text>
        <dbReference type="Rhea" id="RHEA:17989"/>
        <dbReference type="Rhea" id="RHEA-COMP:9863"/>
        <dbReference type="Rhea" id="RHEA-COMP:11604"/>
        <dbReference type="ChEBI" id="CHEBI:15378"/>
        <dbReference type="ChEBI" id="CHEBI:29999"/>
        <dbReference type="ChEBI" id="CHEBI:30616"/>
        <dbReference type="ChEBI" id="CHEBI:83421"/>
        <dbReference type="ChEBI" id="CHEBI:456216"/>
        <dbReference type="EC" id="2.7.11.1"/>
    </reaction>
</comment>
<evidence type="ECO:0000256" key="7">
    <source>
        <dbReference type="ARBA" id="ARBA00022840"/>
    </source>
</evidence>
<dbReference type="SUPFAM" id="SSF56112">
    <property type="entry name" value="Protein kinase-like (PK-like)"/>
    <property type="match status" value="1"/>
</dbReference>
<dbReference type="PROSITE" id="PS00107">
    <property type="entry name" value="PROTEIN_KINASE_ATP"/>
    <property type="match status" value="1"/>
</dbReference>
<evidence type="ECO:0000256" key="5">
    <source>
        <dbReference type="ARBA" id="ARBA00022741"/>
    </source>
</evidence>
<dbReference type="GO" id="GO:0005524">
    <property type="term" value="F:ATP binding"/>
    <property type="evidence" value="ECO:0007669"/>
    <property type="project" value="UniProtKB-UniRule"/>
</dbReference>
<dbReference type="PROSITE" id="PS50011">
    <property type="entry name" value="PROTEIN_KINASE_DOM"/>
    <property type="match status" value="1"/>
</dbReference>
<dbReference type="Gene3D" id="1.10.510.10">
    <property type="entry name" value="Transferase(Phosphotransferase) domain 1"/>
    <property type="match status" value="1"/>
</dbReference>
<dbReference type="SMART" id="SM00220">
    <property type="entry name" value="S_TKc"/>
    <property type="match status" value="1"/>
</dbReference>
<keyword evidence="4" id="KW-0808">Transferase</keyword>
<evidence type="ECO:0000256" key="10">
    <source>
        <dbReference type="PROSITE-ProRule" id="PRU10141"/>
    </source>
</evidence>
<dbReference type="InterPro" id="IPR000719">
    <property type="entry name" value="Prot_kinase_dom"/>
</dbReference>
<accession>A0AA88M2B6</accession>
<feature type="binding site" evidence="10">
    <location>
        <position position="207"/>
    </location>
    <ligand>
        <name>ATP</name>
        <dbReference type="ChEBI" id="CHEBI:30616"/>
    </ligand>
</feature>
<dbReference type="GO" id="GO:0004674">
    <property type="term" value="F:protein serine/threonine kinase activity"/>
    <property type="evidence" value="ECO:0007669"/>
    <property type="project" value="UniProtKB-KW"/>
</dbReference>
<evidence type="ECO:0000259" key="11">
    <source>
        <dbReference type="PROSITE" id="PS50011"/>
    </source>
</evidence>
<evidence type="ECO:0000256" key="8">
    <source>
        <dbReference type="ARBA" id="ARBA00047899"/>
    </source>
</evidence>
<evidence type="ECO:0000256" key="1">
    <source>
        <dbReference type="ARBA" id="ARBA00005505"/>
    </source>
</evidence>
<dbReference type="AlphaFoldDB" id="A0AA88M2B6"/>
<evidence type="ECO:0000256" key="6">
    <source>
        <dbReference type="ARBA" id="ARBA00022777"/>
    </source>
</evidence>
<sequence>MGGTYSMERLAPEDRGNYLPEGENISFPGPLMSGKTQKEDVMHFIQRKSQECLQHGEEPNQKEAYFFWNLMELHYNQNVFGLFDQAFEYCKSIATAIASFSQEISKKTTELTIVLSETLHQGKGIEPEWLQSPRQLYADEEIMLKTPEGSLMTGVVITLQHPHEERHVTPWEVFKSQYTTGELLGEGGYGSVRAGVRKADGKQVAIKHVGKTMTDVFITIPGETHSLPLEVALMEMVSKPSRCKNVLELFEWFNMSDSYILVLERPSPCTDFRQFLNGHNCQLSEPLAKKIMRQVVQAARHCNDHGVLHRDIKAENILINTETLELKLIDFGCGYLLKDTPYKCFAGTWAYCPPEWLCEGLYLGVPATIWSLGVVLFDMVCGHLPFSCEDDIIDRNMEFAPGLSRGCRDLILWCLHRHPYVRPTFEEILSHEWFDEPQKKVKDQSPLLESQITPWEVFESLYTPGDMLGEGGYGTVCAGYRNADGKQFGETRSLDWFEMSNCYISVLERPRPCMDVQK</sequence>
<dbReference type="GO" id="GO:0043066">
    <property type="term" value="P:negative regulation of apoptotic process"/>
    <property type="evidence" value="ECO:0007669"/>
    <property type="project" value="TreeGrafter"/>
</dbReference>
<keyword evidence="7 10" id="KW-0067">ATP-binding</keyword>
<keyword evidence="6" id="KW-0418">Kinase</keyword>
<feature type="domain" description="Protein kinase" evidence="11">
    <location>
        <begin position="178"/>
        <end position="434"/>
    </location>
</feature>
<evidence type="ECO:0000256" key="4">
    <source>
        <dbReference type="ARBA" id="ARBA00022679"/>
    </source>
</evidence>
<comment type="caution">
    <text evidence="12">The sequence shown here is derived from an EMBL/GenBank/DDBJ whole genome shotgun (WGS) entry which is preliminary data.</text>
</comment>
<dbReference type="PANTHER" id="PTHR22984:SF11">
    <property type="entry name" value="AURORA KINASE-RELATED"/>
    <property type="match status" value="1"/>
</dbReference>
<comment type="catalytic activity">
    <reaction evidence="8">
        <text>L-threonyl-[protein] + ATP = O-phospho-L-threonyl-[protein] + ADP + H(+)</text>
        <dbReference type="Rhea" id="RHEA:46608"/>
        <dbReference type="Rhea" id="RHEA-COMP:11060"/>
        <dbReference type="Rhea" id="RHEA-COMP:11605"/>
        <dbReference type="ChEBI" id="CHEBI:15378"/>
        <dbReference type="ChEBI" id="CHEBI:30013"/>
        <dbReference type="ChEBI" id="CHEBI:30616"/>
        <dbReference type="ChEBI" id="CHEBI:61977"/>
        <dbReference type="ChEBI" id="CHEBI:456216"/>
        <dbReference type="EC" id="2.7.11.1"/>
    </reaction>
</comment>
<gene>
    <name evidence="12" type="ORF">Q7C36_018254</name>
</gene>
<evidence type="ECO:0000313" key="13">
    <source>
        <dbReference type="Proteomes" id="UP001187315"/>
    </source>
</evidence>
<dbReference type="Pfam" id="PF00069">
    <property type="entry name" value="Pkinase"/>
    <property type="match status" value="1"/>
</dbReference>
<dbReference type="PANTHER" id="PTHR22984">
    <property type="entry name" value="SERINE/THREONINE-PROTEIN KINASE PIM"/>
    <property type="match status" value="1"/>
</dbReference>
<dbReference type="Proteomes" id="UP001187315">
    <property type="component" value="Unassembled WGS sequence"/>
</dbReference>
<dbReference type="EMBL" id="JAVHJS010000019">
    <property type="protein sequence ID" value="KAK2827328.1"/>
    <property type="molecule type" value="Genomic_DNA"/>
</dbReference>
<protein>
    <recommendedName>
        <fullName evidence="2">non-specific serine/threonine protein kinase</fullName>
        <ecNumber evidence="2">2.7.11.1</ecNumber>
    </recommendedName>
</protein>
<keyword evidence="3" id="KW-0723">Serine/threonine-protein kinase</keyword>
<keyword evidence="13" id="KW-1185">Reference proteome</keyword>
<dbReference type="EC" id="2.7.11.1" evidence="2"/>
<dbReference type="InterPro" id="IPR011009">
    <property type="entry name" value="Kinase-like_dom_sf"/>
</dbReference>